<evidence type="ECO:0000259" key="2">
    <source>
        <dbReference type="Pfam" id="PF15977"/>
    </source>
</evidence>
<feature type="domain" description="Cyclic nucleotide-binding" evidence="1">
    <location>
        <begin position="34"/>
        <end position="116"/>
    </location>
</feature>
<comment type="caution">
    <text evidence="3">The sequence shown here is derived from an EMBL/GenBank/DDBJ whole genome shotgun (WGS) entry which is preliminary data.</text>
</comment>
<dbReference type="Pfam" id="PF00027">
    <property type="entry name" value="cNMP_binding"/>
    <property type="match status" value="1"/>
</dbReference>
<evidence type="ECO:0000259" key="1">
    <source>
        <dbReference type="Pfam" id="PF00027"/>
    </source>
</evidence>
<dbReference type="InterPro" id="IPR041687">
    <property type="entry name" value="HTH_46"/>
</dbReference>
<reference evidence="3 4" key="1">
    <citation type="submission" date="2019-02" db="EMBL/GenBank/DDBJ databases">
        <title>Comparative genomic analysis of the Hafnia genus genomes.</title>
        <authorList>
            <person name="Zhiqiu Y."/>
            <person name="Chao Y."/>
            <person name="Yuhui D."/>
            <person name="Di H."/>
            <person name="Bin L."/>
        </authorList>
    </citation>
    <scope>NUCLEOTIDE SEQUENCE [LARGE SCALE GENOMIC DNA]</scope>
    <source>
        <strain evidence="3 4">PCM_1194</strain>
    </source>
</reference>
<dbReference type="SUPFAM" id="SSF51206">
    <property type="entry name" value="cAMP-binding domain-like"/>
    <property type="match status" value="1"/>
</dbReference>
<dbReference type="Proteomes" id="UP000293380">
    <property type="component" value="Unassembled WGS sequence"/>
</dbReference>
<dbReference type="CDD" id="cd00038">
    <property type="entry name" value="CAP_ED"/>
    <property type="match status" value="1"/>
</dbReference>
<sequence>MNTHLVEHTVFKPSEQIDKIISLLKQQPFYRQYHFAKGKHLSEHGIWGGQHVLIIEQGSVSIQRVSSGKMMAICEAPNMIGIGELLLNQRFHEVVAETDIVMAYAPYDDFVLFLRENHLWKDICYVLSAHAQVLYSRLANTDSRRAYDIVKTYLIELEFMSPDFRQSIAVWKYLQNLTVLSRSAIMSILSELRNQKCIEMKDGKLIKINRLPDELIAQQVQEKK</sequence>
<dbReference type="InterPro" id="IPR000595">
    <property type="entry name" value="cNMP-bd_dom"/>
</dbReference>
<accession>A0A4Q9EM78</accession>
<evidence type="ECO:0008006" key="5">
    <source>
        <dbReference type="Google" id="ProtNLM"/>
    </source>
</evidence>
<evidence type="ECO:0000313" key="3">
    <source>
        <dbReference type="EMBL" id="TBM25171.1"/>
    </source>
</evidence>
<dbReference type="RefSeq" id="WP_130959829.1">
    <property type="nucleotide sequence ID" value="NZ_SITD01000060.1"/>
</dbReference>
<protein>
    <recommendedName>
        <fullName evidence="5">Crp/Fnr family transcriptional regulator</fullName>
    </recommendedName>
</protein>
<dbReference type="InterPro" id="IPR018490">
    <property type="entry name" value="cNMP-bd_dom_sf"/>
</dbReference>
<dbReference type="Pfam" id="PF15977">
    <property type="entry name" value="HTH_46"/>
    <property type="match status" value="1"/>
</dbReference>
<feature type="domain" description="IprA winged helix-turn-helix" evidence="2">
    <location>
        <begin position="146"/>
        <end position="213"/>
    </location>
</feature>
<organism evidence="3 4">
    <name type="scientific">Hafnia paralvei</name>
    <dbReference type="NCBI Taxonomy" id="546367"/>
    <lineage>
        <taxon>Bacteria</taxon>
        <taxon>Pseudomonadati</taxon>
        <taxon>Pseudomonadota</taxon>
        <taxon>Gammaproteobacteria</taxon>
        <taxon>Enterobacterales</taxon>
        <taxon>Hafniaceae</taxon>
        <taxon>Hafnia</taxon>
    </lineage>
</organism>
<dbReference type="EMBL" id="SITD01000060">
    <property type="protein sequence ID" value="TBM25171.1"/>
    <property type="molecule type" value="Genomic_DNA"/>
</dbReference>
<dbReference type="InterPro" id="IPR014710">
    <property type="entry name" value="RmlC-like_jellyroll"/>
</dbReference>
<evidence type="ECO:0000313" key="4">
    <source>
        <dbReference type="Proteomes" id="UP000293380"/>
    </source>
</evidence>
<gene>
    <name evidence="3" type="ORF">EYY89_12950</name>
</gene>
<proteinExistence type="predicted"/>
<dbReference type="Gene3D" id="2.60.120.10">
    <property type="entry name" value="Jelly Rolls"/>
    <property type="match status" value="1"/>
</dbReference>
<dbReference type="AlphaFoldDB" id="A0A4Q9EM78"/>
<name>A0A4Q9EM78_9GAMM</name>